<dbReference type="Proteomes" id="UP001300672">
    <property type="component" value="Chromosome"/>
</dbReference>
<name>A0AA95H5P0_9GAMM</name>
<dbReference type="PROSITE" id="PS51257">
    <property type="entry name" value="PROKAR_LIPOPROTEIN"/>
    <property type="match status" value="1"/>
</dbReference>
<evidence type="ECO:0000256" key="1">
    <source>
        <dbReference type="SAM" id="MobiDB-lite"/>
    </source>
</evidence>
<feature type="chain" id="PRO_5041744185" evidence="2">
    <location>
        <begin position="22"/>
        <end position="221"/>
    </location>
</feature>
<evidence type="ECO:0000313" key="3">
    <source>
        <dbReference type="EMBL" id="WGZ89738.1"/>
    </source>
</evidence>
<dbReference type="Gene3D" id="1.25.40.10">
    <property type="entry name" value="Tetratricopeptide repeat domain"/>
    <property type="match status" value="1"/>
</dbReference>
<feature type="signal peptide" evidence="2">
    <location>
        <begin position="1"/>
        <end position="21"/>
    </location>
</feature>
<sequence>MKATTKVLVPVSLGLSLALSACSPNPNTFNSAVYGSVAPPVAIVPRYDPPLENRYVPRYIPRTEGYLQARPYSSASTYDVPASTAGRVQTLPLTIERPPRVERLEPTKESPKITPSSAPTESNTQSDNETVPNIDEPKAPRKPPRQYQTSAAVQALLKQADSDVAQGRVDGAIATVERALRIEEDNPAVWLKLASLYERQGNRQQSRNMADKAKYYQELLN</sequence>
<dbReference type="SUPFAM" id="SSF48452">
    <property type="entry name" value="TPR-like"/>
    <property type="match status" value="1"/>
</dbReference>
<proteinExistence type="predicted"/>
<dbReference type="EMBL" id="CP124755">
    <property type="protein sequence ID" value="WGZ89738.1"/>
    <property type="molecule type" value="Genomic_DNA"/>
</dbReference>
<accession>A0AA95H5P0</accession>
<reference evidence="3" key="2">
    <citation type="submission" date="2023-04" db="EMBL/GenBank/DDBJ databases">
        <authorList>
            <person name="Beletskiy A.V."/>
            <person name="Mardanov A.V."/>
            <person name="Ravin N.V."/>
        </authorList>
    </citation>
    <scope>NUCLEOTIDE SEQUENCE</scope>
    <source>
        <strain evidence="3">GKL-01</strain>
    </source>
</reference>
<feature type="compositionally biased region" description="Polar residues" evidence="1">
    <location>
        <begin position="113"/>
        <end position="131"/>
    </location>
</feature>
<gene>
    <name evidence="3" type="ORF">QJT80_09505</name>
</gene>
<dbReference type="KEGG" id="tdu:QJT80_09505"/>
<dbReference type="Pfam" id="PF13414">
    <property type="entry name" value="TPR_11"/>
    <property type="match status" value="1"/>
</dbReference>
<feature type="region of interest" description="Disordered" evidence="1">
    <location>
        <begin position="89"/>
        <end position="151"/>
    </location>
</feature>
<dbReference type="AlphaFoldDB" id="A0AA95H5P0"/>
<evidence type="ECO:0000256" key="2">
    <source>
        <dbReference type="SAM" id="SignalP"/>
    </source>
</evidence>
<reference evidence="3" key="1">
    <citation type="journal article" date="2023" name="Int. J. Mol. Sci.">
        <title>Metagenomics Revealed a New Genus 'Candidatus Thiocaldithrix dubininis' gen. nov., sp. nov. and a New Species 'Candidatus Thiothrix putei' sp. nov. in the Family Thiotrichaceae, Some Members of Which Have Traits of Both Na+- and H+-Motive Energetics.</title>
        <authorList>
            <person name="Ravin N.V."/>
            <person name="Muntyan M.S."/>
            <person name="Smolyakov D.D."/>
            <person name="Rudenko T.S."/>
            <person name="Beletsky A.V."/>
            <person name="Mardanov A.V."/>
            <person name="Grabovich M.Y."/>
        </authorList>
    </citation>
    <scope>NUCLEOTIDE SEQUENCE</scope>
    <source>
        <strain evidence="3">GKL-01</strain>
    </source>
</reference>
<feature type="compositionally biased region" description="Basic and acidic residues" evidence="1">
    <location>
        <begin position="97"/>
        <end position="111"/>
    </location>
</feature>
<organism evidence="3">
    <name type="scientific">Candidatus Thiocaldithrix dubininis</name>
    <dbReference type="NCBI Taxonomy" id="3080823"/>
    <lineage>
        <taxon>Bacteria</taxon>
        <taxon>Pseudomonadati</taxon>
        <taxon>Pseudomonadota</taxon>
        <taxon>Gammaproteobacteria</taxon>
        <taxon>Thiotrichales</taxon>
        <taxon>Thiotrichaceae</taxon>
        <taxon>Candidatus Thiocaldithrix</taxon>
    </lineage>
</organism>
<keyword evidence="2" id="KW-0732">Signal</keyword>
<dbReference type="InterPro" id="IPR011990">
    <property type="entry name" value="TPR-like_helical_dom_sf"/>
</dbReference>
<protein>
    <submittedName>
        <fullName evidence="3">Tetratricopeptide repeat protein</fullName>
    </submittedName>
</protein>